<feature type="chain" id="PRO_5042832632" evidence="2">
    <location>
        <begin position="22"/>
        <end position="76"/>
    </location>
</feature>
<proteinExistence type="predicted"/>
<accession>A0AAN9ITG7</accession>
<gene>
    <name evidence="3" type="ORF">RJT34_20436</name>
</gene>
<feature type="signal peptide" evidence="2">
    <location>
        <begin position="1"/>
        <end position="21"/>
    </location>
</feature>
<sequence>MNMFLQFLLIASIIILDFITAVIRREVKEFILLGKVKECACYSLQRTKVKATMASDTIESPSDTTSKPKRVTKSPN</sequence>
<reference evidence="3 4" key="1">
    <citation type="submission" date="2024-01" db="EMBL/GenBank/DDBJ databases">
        <title>The genomes of 5 underutilized Papilionoideae crops provide insights into root nodulation and disease resistance.</title>
        <authorList>
            <person name="Yuan L."/>
        </authorList>
    </citation>
    <scope>NUCLEOTIDE SEQUENCE [LARGE SCALE GENOMIC DNA]</scope>
    <source>
        <strain evidence="3">LY-2023</strain>
        <tissue evidence="3">Leaf</tissue>
    </source>
</reference>
<organism evidence="3 4">
    <name type="scientific">Clitoria ternatea</name>
    <name type="common">Butterfly pea</name>
    <dbReference type="NCBI Taxonomy" id="43366"/>
    <lineage>
        <taxon>Eukaryota</taxon>
        <taxon>Viridiplantae</taxon>
        <taxon>Streptophyta</taxon>
        <taxon>Embryophyta</taxon>
        <taxon>Tracheophyta</taxon>
        <taxon>Spermatophyta</taxon>
        <taxon>Magnoliopsida</taxon>
        <taxon>eudicotyledons</taxon>
        <taxon>Gunneridae</taxon>
        <taxon>Pentapetalae</taxon>
        <taxon>rosids</taxon>
        <taxon>fabids</taxon>
        <taxon>Fabales</taxon>
        <taxon>Fabaceae</taxon>
        <taxon>Papilionoideae</taxon>
        <taxon>50 kb inversion clade</taxon>
        <taxon>NPAAA clade</taxon>
        <taxon>indigoferoid/millettioid clade</taxon>
        <taxon>Phaseoleae</taxon>
        <taxon>Clitoria</taxon>
    </lineage>
</organism>
<protein>
    <submittedName>
        <fullName evidence="3">Uncharacterized protein</fullName>
    </submittedName>
</protein>
<dbReference type="EMBL" id="JAYKXN010000005">
    <property type="protein sequence ID" value="KAK7285658.1"/>
    <property type="molecule type" value="Genomic_DNA"/>
</dbReference>
<name>A0AAN9ITG7_CLITE</name>
<evidence type="ECO:0000313" key="4">
    <source>
        <dbReference type="Proteomes" id="UP001359559"/>
    </source>
</evidence>
<evidence type="ECO:0000256" key="1">
    <source>
        <dbReference type="SAM" id="MobiDB-lite"/>
    </source>
</evidence>
<feature type="compositionally biased region" description="Basic residues" evidence="1">
    <location>
        <begin position="67"/>
        <end position="76"/>
    </location>
</feature>
<dbReference type="Proteomes" id="UP001359559">
    <property type="component" value="Unassembled WGS sequence"/>
</dbReference>
<evidence type="ECO:0000256" key="2">
    <source>
        <dbReference type="SAM" id="SignalP"/>
    </source>
</evidence>
<feature type="compositionally biased region" description="Polar residues" evidence="1">
    <location>
        <begin position="54"/>
        <end position="65"/>
    </location>
</feature>
<keyword evidence="2" id="KW-0732">Signal</keyword>
<comment type="caution">
    <text evidence="3">The sequence shown here is derived from an EMBL/GenBank/DDBJ whole genome shotgun (WGS) entry which is preliminary data.</text>
</comment>
<feature type="region of interest" description="Disordered" evidence="1">
    <location>
        <begin position="53"/>
        <end position="76"/>
    </location>
</feature>
<dbReference type="AlphaFoldDB" id="A0AAN9ITG7"/>
<evidence type="ECO:0000313" key="3">
    <source>
        <dbReference type="EMBL" id="KAK7285658.1"/>
    </source>
</evidence>
<keyword evidence="4" id="KW-1185">Reference proteome</keyword>